<dbReference type="InterPro" id="IPR036291">
    <property type="entry name" value="NAD(P)-bd_dom_sf"/>
</dbReference>
<dbReference type="PANTHER" id="PTHR43401:SF5">
    <property type="entry name" value="ALCOHOL DEHYDROGENASE-RELATED"/>
    <property type="match status" value="1"/>
</dbReference>
<dbReference type="SMART" id="SM00829">
    <property type="entry name" value="PKS_ER"/>
    <property type="match status" value="1"/>
</dbReference>
<name>A0ABV6LXM0_9ACTN</name>
<dbReference type="Gene3D" id="3.90.180.10">
    <property type="entry name" value="Medium-chain alcohol dehydrogenases, catalytic domain"/>
    <property type="match status" value="1"/>
</dbReference>
<protein>
    <submittedName>
        <fullName evidence="4">Zinc-binding dehydrogenase</fullName>
    </submittedName>
</protein>
<dbReference type="InterPro" id="IPR013154">
    <property type="entry name" value="ADH-like_N"/>
</dbReference>
<organism evidence="4 5">
    <name type="scientific">Phytohabitans kaempferiae</name>
    <dbReference type="NCBI Taxonomy" id="1620943"/>
    <lineage>
        <taxon>Bacteria</taxon>
        <taxon>Bacillati</taxon>
        <taxon>Actinomycetota</taxon>
        <taxon>Actinomycetes</taxon>
        <taxon>Micromonosporales</taxon>
        <taxon>Micromonosporaceae</taxon>
    </lineage>
</organism>
<comment type="caution">
    <text evidence="4">The sequence shown here is derived from an EMBL/GenBank/DDBJ whole genome shotgun (WGS) entry which is preliminary data.</text>
</comment>
<evidence type="ECO:0000256" key="1">
    <source>
        <dbReference type="ARBA" id="ARBA00001947"/>
    </source>
</evidence>
<dbReference type="CDD" id="cd08239">
    <property type="entry name" value="THR_DH_like"/>
    <property type="match status" value="1"/>
</dbReference>
<dbReference type="EMBL" id="JBHLUH010000006">
    <property type="protein sequence ID" value="MFC0527146.1"/>
    <property type="molecule type" value="Genomic_DNA"/>
</dbReference>
<dbReference type="Proteomes" id="UP001589867">
    <property type="component" value="Unassembled WGS sequence"/>
</dbReference>
<evidence type="ECO:0000256" key="2">
    <source>
        <dbReference type="ARBA" id="ARBA00023002"/>
    </source>
</evidence>
<proteinExistence type="predicted"/>
<sequence>MTATMTGAFLPGGRRVELKQVPVPRPGHGQVLLRVRASTICGSDLRAIYREHLGHGPEAYQGVIGGHEPAGEVVEVGPGTDSPRPGDRVAVYHISGCGTCPDCRMGYQISCASPSRAAYGWQRDGGHAEYLLADARDCVRLPDFLTFLDGACCACGFGTAYEALCRIEPSGKDRLLIVGTGPVGMAAGLLARCLGVPYRVGVDTNQERLDLALRLGAIDEGVRVGEEALPALITKTGGGFEATMDCSGSAPGRTLAVRAARRYGRCVLVGEGGRLELDASPDVIHQQLRIEGSWVTSTWRLQELVDNLARWRLHPEVVVTGRYPLADAAAAYQEADAGTCGKVGIVA</sequence>
<dbReference type="Pfam" id="PF08240">
    <property type="entry name" value="ADH_N"/>
    <property type="match status" value="1"/>
</dbReference>
<evidence type="ECO:0000313" key="5">
    <source>
        <dbReference type="Proteomes" id="UP001589867"/>
    </source>
</evidence>
<dbReference type="RefSeq" id="WP_377246473.1">
    <property type="nucleotide sequence ID" value="NZ_JBHLUH010000006.1"/>
</dbReference>
<dbReference type="SUPFAM" id="SSF50129">
    <property type="entry name" value="GroES-like"/>
    <property type="match status" value="1"/>
</dbReference>
<evidence type="ECO:0000313" key="4">
    <source>
        <dbReference type="EMBL" id="MFC0527146.1"/>
    </source>
</evidence>
<dbReference type="InterPro" id="IPR050129">
    <property type="entry name" value="Zn_alcohol_dh"/>
</dbReference>
<dbReference type="Pfam" id="PF00107">
    <property type="entry name" value="ADH_zinc_N"/>
    <property type="match status" value="1"/>
</dbReference>
<dbReference type="SUPFAM" id="SSF51735">
    <property type="entry name" value="NAD(P)-binding Rossmann-fold domains"/>
    <property type="match status" value="1"/>
</dbReference>
<dbReference type="InterPro" id="IPR013149">
    <property type="entry name" value="ADH-like_C"/>
</dbReference>
<dbReference type="InterPro" id="IPR011032">
    <property type="entry name" value="GroES-like_sf"/>
</dbReference>
<gene>
    <name evidence="4" type="ORF">ACFFIA_05690</name>
</gene>
<keyword evidence="2" id="KW-0560">Oxidoreductase</keyword>
<keyword evidence="5" id="KW-1185">Reference proteome</keyword>
<feature type="domain" description="Enoyl reductase (ER)" evidence="3">
    <location>
        <begin position="13"/>
        <end position="345"/>
    </location>
</feature>
<accession>A0ABV6LXM0</accession>
<evidence type="ECO:0000259" key="3">
    <source>
        <dbReference type="SMART" id="SM00829"/>
    </source>
</evidence>
<comment type="cofactor">
    <cofactor evidence="1">
        <name>Zn(2+)</name>
        <dbReference type="ChEBI" id="CHEBI:29105"/>
    </cofactor>
</comment>
<dbReference type="InterPro" id="IPR020843">
    <property type="entry name" value="ER"/>
</dbReference>
<dbReference type="PANTHER" id="PTHR43401">
    <property type="entry name" value="L-THREONINE 3-DEHYDROGENASE"/>
    <property type="match status" value="1"/>
</dbReference>
<reference evidence="4 5" key="1">
    <citation type="submission" date="2024-09" db="EMBL/GenBank/DDBJ databases">
        <authorList>
            <person name="Sun Q."/>
            <person name="Mori K."/>
        </authorList>
    </citation>
    <scope>NUCLEOTIDE SEQUENCE [LARGE SCALE GENOMIC DNA]</scope>
    <source>
        <strain evidence="4 5">TBRC 3947</strain>
    </source>
</reference>